<dbReference type="InterPro" id="IPR013708">
    <property type="entry name" value="Shikimate_DH-bd_N"/>
</dbReference>
<feature type="binding site" evidence="10">
    <location>
        <begin position="19"/>
        <end position="21"/>
    </location>
    <ligand>
        <name>shikimate</name>
        <dbReference type="ChEBI" id="CHEBI:36208"/>
    </ligand>
</feature>
<comment type="similarity">
    <text evidence="10">Belongs to the shikimate dehydrogenase family.</text>
</comment>
<feature type="active site" description="Proton acceptor" evidence="10">
    <location>
        <position position="70"/>
    </location>
</feature>
<name>A0A0B7MQQ7_9FIRM</name>
<dbReference type="GO" id="GO:0050661">
    <property type="term" value="F:NADP binding"/>
    <property type="evidence" value="ECO:0007669"/>
    <property type="project" value="InterPro"/>
</dbReference>
<dbReference type="Pfam" id="PF01488">
    <property type="entry name" value="Shikimate_DH"/>
    <property type="match status" value="1"/>
</dbReference>
<dbReference type="GO" id="GO:0052734">
    <property type="term" value="F:shikimate 3-dehydrogenase (NAD+) activity"/>
    <property type="evidence" value="ECO:0007669"/>
    <property type="project" value="RHEA"/>
</dbReference>
<dbReference type="Pfam" id="PF08501">
    <property type="entry name" value="Shikimate_dh_N"/>
    <property type="match status" value="1"/>
</dbReference>
<dbReference type="GO" id="GO:0019632">
    <property type="term" value="P:shikimate metabolic process"/>
    <property type="evidence" value="ECO:0007669"/>
    <property type="project" value="InterPro"/>
</dbReference>
<evidence type="ECO:0000256" key="3">
    <source>
        <dbReference type="ARBA" id="ARBA00022857"/>
    </source>
</evidence>
<feature type="binding site" evidence="10">
    <location>
        <position position="66"/>
    </location>
    <ligand>
        <name>shikimate</name>
        <dbReference type="ChEBI" id="CHEBI:36208"/>
    </ligand>
</feature>
<dbReference type="InterPro" id="IPR006151">
    <property type="entry name" value="Shikm_DH/Glu-tRNA_Rdtase"/>
</dbReference>
<dbReference type="NCBIfam" id="TIGR00507">
    <property type="entry name" value="aroE"/>
    <property type="match status" value="1"/>
</dbReference>
<feature type="binding site" evidence="10">
    <location>
        <position position="255"/>
    </location>
    <ligand>
        <name>shikimate</name>
        <dbReference type="ChEBI" id="CHEBI:36208"/>
    </ligand>
</feature>
<dbReference type="NCBIfam" id="NF001319">
    <property type="entry name" value="PRK00258.3-3"/>
    <property type="match status" value="1"/>
</dbReference>
<keyword evidence="3 10" id="KW-0521">NADP</keyword>
<dbReference type="GO" id="GO:0008652">
    <property type="term" value="P:amino acid biosynthetic process"/>
    <property type="evidence" value="ECO:0007669"/>
    <property type="project" value="UniProtKB-KW"/>
</dbReference>
<comment type="caution">
    <text evidence="10">Lacks conserved residue(s) required for the propagation of feature annotation.</text>
</comment>
<keyword evidence="2 10" id="KW-0028">Amino-acid biosynthesis</keyword>
<dbReference type="InterPro" id="IPR046346">
    <property type="entry name" value="Aminoacid_DH-like_N_sf"/>
</dbReference>
<evidence type="ECO:0000256" key="1">
    <source>
        <dbReference type="ARBA" id="ARBA00004871"/>
    </source>
</evidence>
<dbReference type="GO" id="GO:0009423">
    <property type="term" value="P:chorismate biosynthetic process"/>
    <property type="evidence" value="ECO:0007669"/>
    <property type="project" value="UniProtKB-UniRule"/>
</dbReference>
<feature type="domain" description="SDH C-terminal" evidence="13">
    <location>
        <begin position="248"/>
        <end position="278"/>
    </location>
</feature>
<protein>
    <recommendedName>
        <fullName evidence="10">Shikimate dehydrogenase (NADP(+))</fullName>
        <shortName evidence="10">SDH</shortName>
        <ecNumber evidence="10">1.1.1.25</ecNumber>
    </recommendedName>
</protein>
<evidence type="ECO:0000313" key="14">
    <source>
        <dbReference type="EMBL" id="CEO90037.1"/>
    </source>
</evidence>
<dbReference type="AlphaFoldDB" id="A0A0B7MQQ7"/>
<dbReference type="GO" id="GO:0030266">
    <property type="term" value="F:quinate 3-dehydrogenase (NAD+) activity"/>
    <property type="evidence" value="ECO:0007669"/>
    <property type="project" value="UniProtKB-EC"/>
</dbReference>
<dbReference type="EMBL" id="CDRZ01000270">
    <property type="protein sequence ID" value="CEO90037.1"/>
    <property type="molecule type" value="Genomic_DNA"/>
</dbReference>
<feature type="binding site" evidence="10">
    <location>
        <position position="106"/>
    </location>
    <ligand>
        <name>shikimate</name>
        <dbReference type="ChEBI" id="CHEBI:36208"/>
    </ligand>
</feature>
<dbReference type="NCBIfam" id="NF001314">
    <property type="entry name" value="PRK00258.2-2"/>
    <property type="match status" value="1"/>
</dbReference>
<dbReference type="GO" id="GO:0009073">
    <property type="term" value="P:aromatic amino acid family biosynthetic process"/>
    <property type="evidence" value="ECO:0007669"/>
    <property type="project" value="UniProtKB-KW"/>
</dbReference>
<organism evidence="14 15">
    <name type="scientific">Syntrophaceticus schinkii</name>
    <dbReference type="NCBI Taxonomy" id="499207"/>
    <lineage>
        <taxon>Bacteria</taxon>
        <taxon>Bacillati</taxon>
        <taxon>Bacillota</taxon>
        <taxon>Clostridia</taxon>
        <taxon>Thermoanaerobacterales</taxon>
        <taxon>Thermoanaerobacterales Family III. Incertae Sedis</taxon>
        <taxon>Syntrophaceticus</taxon>
    </lineage>
</organism>
<dbReference type="InterPro" id="IPR022893">
    <property type="entry name" value="Shikimate_DH_fam"/>
</dbReference>
<dbReference type="HAMAP" id="MF_00222">
    <property type="entry name" value="Shikimate_DH_AroE"/>
    <property type="match status" value="1"/>
</dbReference>
<comment type="catalytic activity">
    <reaction evidence="7">
        <text>L-quinate + NAD(+) = 3-dehydroquinate + NADH + H(+)</text>
        <dbReference type="Rhea" id="RHEA:22364"/>
        <dbReference type="ChEBI" id="CHEBI:15378"/>
        <dbReference type="ChEBI" id="CHEBI:29751"/>
        <dbReference type="ChEBI" id="CHEBI:32364"/>
        <dbReference type="ChEBI" id="CHEBI:57540"/>
        <dbReference type="ChEBI" id="CHEBI:57945"/>
        <dbReference type="EC" id="1.1.1.24"/>
    </reaction>
</comment>
<comment type="pathway">
    <text evidence="9">Aromatic compound metabolism; 3,4-dihydroxybenzoate biosynthesis; 3-dehydroquinate from D-quinate (NAD(+) route).</text>
</comment>
<evidence type="ECO:0000256" key="8">
    <source>
        <dbReference type="ARBA" id="ARBA00052329"/>
    </source>
</evidence>
<evidence type="ECO:0000259" key="11">
    <source>
        <dbReference type="Pfam" id="PF01488"/>
    </source>
</evidence>
<evidence type="ECO:0000259" key="12">
    <source>
        <dbReference type="Pfam" id="PF08501"/>
    </source>
</evidence>
<sequence>MVSGSTKVFALFGDPVTHSLSPLMQNTAFKALKLDCCYLPFLVRRESLAEAVSAVRALNLGGVNLTIPHKERVLSYLDEVDEEARVIGAVNTVVNRDGYLCGYNTDAPGFLASLKSVGFDAKGKRVVVMGAGGAARAAVFALVHQGISHIYICNRNTSRGEMLARDLRKAGAAVGVSDYGVSFSEALKNADLLVNATPVGMYPNHKENPIIMRDQLHPRLLVCDLVYNPPQTRLLEEAAAAGCDVLNGVGMLAHQGALAFQLWTGKKAPVDLMHRAVLDALLKMRIDS</sequence>
<feature type="binding site" evidence="10">
    <location>
        <position position="225"/>
    </location>
    <ligand>
        <name>NADP(+)</name>
        <dbReference type="ChEBI" id="CHEBI:58349"/>
    </ligand>
</feature>
<proteinExistence type="inferred from homology"/>
<keyword evidence="15" id="KW-1185">Reference proteome</keyword>
<dbReference type="InterPro" id="IPR041121">
    <property type="entry name" value="SDH_C"/>
</dbReference>
<comment type="function">
    <text evidence="10">Involved in the biosynthesis of the chorismate, which leads to the biosynthesis of aromatic amino acids. Catalyzes the reversible NADPH linked reduction of 3-dehydroshikimate (DHSA) to yield shikimate (SA).</text>
</comment>
<dbReference type="Proteomes" id="UP000046155">
    <property type="component" value="Unassembled WGS sequence"/>
</dbReference>
<evidence type="ECO:0000259" key="13">
    <source>
        <dbReference type="Pfam" id="PF18317"/>
    </source>
</evidence>
<feature type="binding site" evidence="10">
    <location>
        <position position="91"/>
    </location>
    <ligand>
        <name>shikimate</name>
        <dbReference type="ChEBI" id="CHEBI:36208"/>
    </ligand>
</feature>
<feature type="domain" description="Quinate/shikimate 5-dehydrogenase/glutamyl-tRNA reductase" evidence="11">
    <location>
        <begin position="120"/>
        <end position="199"/>
    </location>
</feature>
<feature type="binding site" evidence="10">
    <location>
        <begin position="130"/>
        <end position="134"/>
    </location>
    <ligand>
        <name>NADP(+)</name>
        <dbReference type="ChEBI" id="CHEBI:58349"/>
    </ligand>
</feature>
<dbReference type="EC" id="1.1.1.25" evidence="10"/>
<dbReference type="CDD" id="cd01065">
    <property type="entry name" value="NAD_bind_Shikimate_DH"/>
    <property type="match status" value="1"/>
</dbReference>
<feature type="domain" description="Shikimate dehydrogenase substrate binding N-terminal" evidence="12">
    <location>
        <begin position="11"/>
        <end position="93"/>
    </location>
</feature>
<keyword evidence="5 10" id="KW-0057">Aromatic amino acid biosynthesis</keyword>
<evidence type="ECO:0000256" key="9">
    <source>
        <dbReference type="ARBA" id="ARBA00060613"/>
    </source>
</evidence>
<feature type="binding site" evidence="10">
    <location>
        <position position="227"/>
    </location>
    <ligand>
        <name>shikimate</name>
        <dbReference type="ChEBI" id="CHEBI:36208"/>
    </ligand>
</feature>
<evidence type="ECO:0000256" key="4">
    <source>
        <dbReference type="ARBA" id="ARBA00023002"/>
    </source>
</evidence>
<accession>A0A0B7MQQ7</accession>
<dbReference type="Gene3D" id="3.40.50.10860">
    <property type="entry name" value="Leucine Dehydrogenase, chain A, domain 1"/>
    <property type="match status" value="1"/>
</dbReference>
<dbReference type="InterPro" id="IPR011342">
    <property type="entry name" value="Shikimate_DH"/>
</dbReference>
<dbReference type="Pfam" id="PF18317">
    <property type="entry name" value="SDH_C"/>
    <property type="match status" value="1"/>
</dbReference>
<keyword evidence="4 10" id="KW-0560">Oxidoreductase</keyword>
<evidence type="ECO:0000256" key="7">
    <source>
        <dbReference type="ARBA" id="ARBA00051639"/>
    </source>
</evidence>
<dbReference type="UniPathway" id="UPA00053">
    <property type="reaction ID" value="UER00087"/>
</dbReference>
<evidence type="ECO:0000256" key="5">
    <source>
        <dbReference type="ARBA" id="ARBA00023141"/>
    </source>
</evidence>
<dbReference type="SUPFAM" id="SSF51735">
    <property type="entry name" value="NAD(P)-binding Rossmann-fold domains"/>
    <property type="match status" value="1"/>
</dbReference>
<reference evidence="15" key="1">
    <citation type="submission" date="2015-01" db="EMBL/GenBank/DDBJ databases">
        <authorList>
            <person name="Manzoor Shahid"/>
            <person name="Zubair Saima"/>
        </authorList>
    </citation>
    <scope>NUCLEOTIDE SEQUENCE [LARGE SCALE GENOMIC DNA]</scope>
    <source>
        <strain evidence="15">Sp3</strain>
    </source>
</reference>
<dbReference type="GO" id="GO:0004764">
    <property type="term" value="F:shikimate 3-dehydrogenase (NADP+) activity"/>
    <property type="evidence" value="ECO:0007669"/>
    <property type="project" value="UniProtKB-UniRule"/>
</dbReference>
<dbReference type="PANTHER" id="PTHR21089">
    <property type="entry name" value="SHIKIMATE DEHYDROGENASE"/>
    <property type="match status" value="1"/>
</dbReference>
<dbReference type="SUPFAM" id="SSF53223">
    <property type="entry name" value="Aminoacid dehydrogenase-like, N-terminal domain"/>
    <property type="match status" value="1"/>
</dbReference>
<dbReference type="InterPro" id="IPR036291">
    <property type="entry name" value="NAD(P)-bd_dom_sf"/>
</dbReference>
<comment type="pathway">
    <text evidence="1 10">Metabolic intermediate biosynthesis; chorismate biosynthesis; chorismate from D-erythrose 4-phosphate and phosphoenolpyruvate: step 4/7.</text>
</comment>
<comment type="catalytic activity">
    <reaction evidence="6 10">
        <text>shikimate + NADP(+) = 3-dehydroshikimate + NADPH + H(+)</text>
        <dbReference type="Rhea" id="RHEA:17737"/>
        <dbReference type="ChEBI" id="CHEBI:15378"/>
        <dbReference type="ChEBI" id="CHEBI:16630"/>
        <dbReference type="ChEBI" id="CHEBI:36208"/>
        <dbReference type="ChEBI" id="CHEBI:57783"/>
        <dbReference type="ChEBI" id="CHEBI:58349"/>
        <dbReference type="EC" id="1.1.1.25"/>
    </reaction>
</comment>
<gene>
    <name evidence="10 14" type="primary">aroE</name>
    <name evidence="14" type="ORF">SSCH_700024</name>
</gene>
<dbReference type="Gene3D" id="3.40.50.720">
    <property type="entry name" value="NAD(P)-binding Rossmann-like Domain"/>
    <property type="match status" value="1"/>
</dbReference>
<dbReference type="FunFam" id="3.40.50.720:FF:000086">
    <property type="entry name" value="Quinate/shikimate dehydrogenase"/>
    <property type="match status" value="1"/>
</dbReference>
<comment type="subunit">
    <text evidence="10">Homodimer.</text>
</comment>
<comment type="catalytic activity">
    <reaction evidence="8">
        <text>shikimate + NAD(+) = 3-dehydroshikimate + NADH + H(+)</text>
        <dbReference type="Rhea" id="RHEA:17741"/>
        <dbReference type="ChEBI" id="CHEBI:15378"/>
        <dbReference type="ChEBI" id="CHEBI:16630"/>
        <dbReference type="ChEBI" id="CHEBI:36208"/>
        <dbReference type="ChEBI" id="CHEBI:57540"/>
        <dbReference type="ChEBI" id="CHEBI:57945"/>
    </reaction>
</comment>
<evidence type="ECO:0000256" key="6">
    <source>
        <dbReference type="ARBA" id="ARBA00049442"/>
    </source>
</evidence>
<dbReference type="PANTHER" id="PTHR21089:SF1">
    <property type="entry name" value="BIFUNCTIONAL 3-DEHYDROQUINATE DEHYDRATASE_SHIKIMATE DEHYDROGENASE, CHLOROPLASTIC"/>
    <property type="match status" value="1"/>
</dbReference>
<feature type="binding site" evidence="10">
    <location>
        <position position="248"/>
    </location>
    <ligand>
        <name>NADP(+)</name>
        <dbReference type="ChEBI" id="CHEBI:58349"/>
    </ligand>
</feature>
<evidence type="ECO:0000256" key="2">
    <source>
        <dbReference type="ARBA" id="ARBA00022605"/>
    </source>
</evidence>
<feature type="binding site" evidence="10">
    <location>
        <position position="82"/>
    </location>
    <ligand>
        <name>NADP(+)</name>
        <dbReference type="ChEBI" id="CHEBI:58349"/>
    </ligand>
</feature>
<evidence type="ECO:0000313" key="15">
    <source>
        <dbReference type="Proteomes" id="UP000046155"/>
    </source>
</evidence>
<evidence type="ECO:0000256" key="10">
    <source>
        <dbReference type="HAMAP-Rule" id="MF_00222"/>
    </source>
</evidence>